<dbReference type="InterPro" id="IPR033389">
    <property type="entry name" value="AUX/IAA_dom"/>
</dbReference>
<comment type="function">
    <text evidence="1">Aux/IAA proteins are short-lived transcriptional factors that function as repressors of early auxin response genes at low auxin concentrations.</text>
</comment>
<dbReference type="Pfam" id="PF02309">
    <property type="entry name" value="AUX_IAA"/>
    <property type="match status" value="1"/>
</dbReference>
<evidence type="ECO:0000256" key="1">
    <source>
        <dbReference type="RuleBase" id="RU004549"/>
    </source>
</evidence>
<keyword evidence="1" id="KW-0678">Repressor</keyword>
<gene>
    <name evidence="3" type="ORF">Tco_0895342</name>
</gene>
<keyword evidence="1" id="KW-0539">Nucleus</keyword>
<protein>
    <recommendedName>
        <fullName evidence="1">Auxin-responsive protein</fullName>
    </recommendedName>
</protein>
<organism evidence="3 4">
    <name type="scientific">Tanacetum coccineum</name>
    <dbReference type="NCBI Taxonomy" id="301880"/>
    <lineage>
        <taxon>Eukaryota</taxon>
        <taxon>Viridiplantae</taxon>
        <taxon>Streptophyta</taxon>
        <taxon>Embryophyta</taxon>
        <taxon>Tracheophyta</taxon>
        <taxon>Spermatophyta</taxon>
        <taxon>Magnoliopsida</taxon>
        <taxon>eudicotyledons</taxon>
        <taxon>Gunneridae</taxon>
        <taxon>Pentapetalae</taxon>
        <taxon>asterids</taxon>
        <taxon>campanulids</taxon>
        <taxon>Asterales</taxon>
        <taxon>Asteraceae</taxon>
        <taxon>Asteroideae</taxon>
        <taxon>Anthemideae</taxon>
        <taxon>Anthemidinae</taxon>
        <taxon>Tanacetum</taxon>
    </lineage>
</organism>
<comment type="subcellular location">
    <subcellularLocation>
        <location evidence="1">Nucleus</location>
    </subcellularLocation>
</comment>
<keyword evidence="1" id="KW-0927">Auxin signaling pathway</keyword>
<evidence type="ECO:0000313" key="4">
    <source>
        <dbReference type="Proteomes" id="UP001151760"/>
    </source>
</evidence>
<comment type="caution">
    <text evidence="3">The sequence shown here is derived from an EMBL/GenBank/DDBJ whole genome shotgun (WGS) entry which is preliminary data.</text>
</comment>
<accession>A0ABQ5CEB6</accession>
<proteinExistence type="inferred from homology"/>
<name>A0ABQ5CEB6_9ASTR</name>
<evidence type="ECO:0000259" key="2">
    <source>
        <dbReference type="Pfam" id="PF02309"/>
    </source>
</evidence>
<dbReference type="Gene3D" id="3.10.20.90">
    <property type="entry name" value="Phosphatidylinositol 3-kinase Catalytic Subunit, Chain A, domain 1"/>
    <property type="match status" value="1"/>
</dbReference>
<keyword evidence="1" id="KW-0804">Transcription</keyword>
<dbReference type="EMBL" id="BQNB010014211">
    <property type="protein sequence ID" value="GJT25405.1"/>
    <property type="molecule type" value="Genomic_DNA"/>
</dbReference>
<keyword evidence="1" id="KW-0805">Transcription regulation</keyword>
<reference evidence="3" key="2">
    <citation type="submission" date="2022-01" db="EMBL/GenBank/DDBJ databases">
        <authorList>
            <person name="Yamashiro T."/>
            <person name="Shiraishi A."/>
            <person name="Satake H."/>
            <person name="Nakayama K."/>
        </authorList>
    </citation>
    <scope>NUCLEOTIDE SEQUENCE</scope>
</reference>
<feature type="domain" description="AUX/IAA" evidence="2">
    <location>
        <begin position="322"/>
        <end position="363"/>
    </location>
</feature>
<sequence>MVDGGGSVVALRKQGGQEFFTGGQDGEWVLKLLREVSKVRLPLYDSWGVRFTYGTWFALGGFAAVEKSMEVVQQSIKLSNLCLELCYRTLFGEKATNPVQKSVPDRWEFRDCEVYLEWSRVSISHMQGLGLHQGMVFPGIRPSVLDLVGSSWSCVSEAHIQPLSFLNGIGLIGRRTVIFKIFLVYGVPECGSSFRSHLTDKTANMGYILHMDNVSSTKIDVIGGGHSVSCENREPARSLVTSLRLCKYDGPSMACRRRYHVSKTIADVGDGTDADKFSKGIRDAEEEQEVQGEREGLQSCYQVGITHRLASLRNGLAYLHRSEEALRNEKKSETKQKDLLHRSEYVVTYVDKDGDRMLLDDVP</sequence>
<reference evidence="3" key="1">
    <citation type="journal article" date="2022" name="Int. J. Mol. Sci.">
        <title>Draft Genome of Tanacetum Coccineum: Genomic Comparison of Closely Related Tanacetum-Family Plants.</title>
        <authorList>
            <person name="Yamashiro T."/>
            <person name="Shiraishi A."/>
            <person name="Nakayama K."/>
            <person name="Satake H."/>
        </authorList>
    </citation>
    <scope>NUCLEOTIDE SEQUENCE</scope>
</reference>
<dbReference type="Proteomes" id="UP001151760">
    <property type="component" value="Unassembled WGS sequence"/>
</dbReference>
<comment type="similarity">
    <text evidence="1">Belongs to the Aux/IAA family.</text>
</comment>
<comment type="subunit">
    <text evidence="1">Homodimers and heterodimers.</text>
</comment>
<keyword evidence="4" id="KW-1185">Reference proteome</keyword>
<evidence type="ECO:0000313" key="3">
    <source>
        <dbReference type="EMBL" id="GJT25405.1"/>
    </source>
</evidence>